<dbReference type="AlphaFoldDB" id="A0A1X6NWQ6"/>
<proteinExistence type="predicted"/>
<feature type="compositionally biased region" description="Basic residues" evidence="1">
    <location>
        <begin position="170"/>
        <end position="183"/>
    </location>
</feature>
<feature type="compositionally biased region" description="Basic residues" evidence="1">
    <location>
        <begin position="116"/>
        <end position="139"/>
    </location>
</feature>
<evidence type="ECO:0000313" key="3">
    <source>
        <dbReference type="Proteomes" id="UP000218209"/>
    </source>
</evidence>
<organism evidence="2 3">
    <name type="scientific">Porphyra umbilicalis</name>
    <name type="common">Purple laver</name>
    <name type="synonym">Red alga</name>
    <dbReference type="NCBI Taxonomy" id="2786"/>
    <lineage>
        <taxon>Eukaryota</taxon>
        <taxon>Rhodophyta</taxon>
        <taxon>Bangiophyceae</taxon>
        <taxon>Bangiales</taxon>
        <taxon>Bangiaceae</taxon>
        <taxon>Porphyra</taxon>
    </lineage>
</organism>
<feature type="compositionally biased region" description="Polar residues" evidence="1">
    <location>
        <begin position="50"/>
        <end position="59"/>
    </location>
</feature>
<sequence length="329" mass="35277">MMRSMRSGNGVAVGAVRKSETAERNGSPRRRSMTCNVLYLSPCDERQLPPRSNGTSSAGTRPLLRLPLHHGPVCNRTRTASATPGGGPSAGPPLPWRRRVARRHCCHACNAGGAGRWRRRRRRASARPHAARAARRPSRRVSDRPAANAARRDRPRAARPTARAHPPPRPSRHSGCGRHRCRVHPVPPVERTHRVARLGVDVSTSRAGGRRPQTPLRGARRSPPARAAASQRPAPLRAGASRRAPSRAARRRPDYCTRARGDGATRAWPPVGRGASAAVPTASAPPTTANRRGAAAAATVPALPPPLVMATPPPSPPPFPVHPFLLHGH</sequence>
<dbReference type="EMBL" id="KV919029">
    <property type="protein sequence ID" value="OSX72960.1"/>
    <property type="molecule type" value="Genomic_DNA"/>
</dbReference>
<name>A0A1X6NWQ6_PORUM</name>
<dbReference type="Proteomes" id="UP000218209">
    <property type="component" value="Unassembled WGS sequence"/>
</dbReference>
<gene>
    <name evidence="2" type="ORF">BU14_0392s0018</name>
</gene>
<feature type="compositionally biased region" description="Low complexity" evidence="1">
    <location>
        <begin position="61"/>
        <end position="70"/>
    </location>
</feature>
<feature type="compositionally biased region" description="Pro residues" evidence="1">
    <location>
        <begin position="302"/>
        <end position="321"/>
    </location>
</feature>
<feature type="compositionally biased region" description="Low complexity" evidence="1">
    <location>
        <begin position="215"/>
        <end position="243"/>
    </location>
</feature>
<feature type="region of interest" description="Disordered" evidence="1">
    <location>
        <begin position="116"/>
        <end position="329"/>
    </location>
</feature>
<evidence type="ECO:0000313" key="2">
    <source>
        <dbReference type="EMBL" id="OSX72960.1"/>
    </source>
</evidence>
<feature type="compositionally biased region" description="Low complexity" evidence="1">
    <location>
        <begin position="275"/>
        <end position="301"/>
    </location>
</feature>
<feature type="region of interest" description="Disordered" evidence="1">
    <location>
        <begin position="1"/>
        <end position="31"/>
    </location>
</feature>
<evidence type="ECO:0000256" key="1">
    <source>
        <dbReference type="SAM" id="MobiDB-lite"/>
    </source>
</evidence>
<feature type="region of interest" description="Disordered" evidence="1">
    <location>
        <begin position="46"/>
        <end position="96"/>
    </location>
</feature>
<protein>
    <submittedName>
        <fullName evidence="2">Uncharacterized protein</fullName>
    </submittedName>
</protein>
<keyword evidence="3" id="KW-1185">Reference proteome</keyword>
<reference evidence="2 3" key="1">
    <citation type="submission" date="2017-03" db="EMBL/GenBank/DDBJ databases">
        <title>WGS assembly of Porphyra umbilicalis.</title>
        <authorList>
            <person name="Brawley S.H."/>
            <person name="Blouin N.A."/>
            <person name="Ficko-Blean E."/>
            <person name="Wheeler G.L."/>
            <person name="Lohr M."/>
            <person name="Goodson H.V."/>
            <person name="Jenkins J.W."/>
            <person name="Blaby-Haas C.E."/>
            <person name="Helliwell K.E."/>
            <person name="Chan C."/>
            <person name="Marriage T."/>
            <person name="Bhattacharya D."/>
            <person name="Klein A.S."/>
            <person name="Badis Y."/>
            <person name="Brodie J."/>
            <person name="Cao Y."/>
            <person name="Collen J."/>
            <person name="Dittami S.M."/>
            <person name="Gachon C.M."/>
            <person name="Green B.R."/>
            <person name="Karpowicz S."/>
            <person name="Kim J.W."/>
            <person name="Kudahl U."/>
            <person name="Lin S."/>
            <person name="Michel G."/>
            <person name="Mittag M."/>
            <person name="Olson B.J."/>
            <person name="Pangilinan J."/>
            <person name="Peng Y."/>
            <person name="Qiu H."/>
            <person name="Shu S."/>
            <person name="Singer J.T."/>
            <person name="Smith A.G."/>
            <person name="Sprecher B.N."/>
            <person name="Wagner V."/>
            <person name="Wang W."/>
            <person name="Wang Z.-Y."/>
            <person name="Yan J."/>
            <person name="Yarish C."/>
            <person name="Zoeuner-Riek S."/>
            <person name="Zhuang Y."/>
            <person name="Zou Y."/>
            <person name="Lindquist E.A."/>
            <person name="Grimwood J."/>
            <person name="Barry K."/>
            <person name="Rokhsar D.S."/>
            <person name="Schmutz J."/>
            <person name="Stiller J.W."/>
            <person name="Grossman A.R."/>
            <person name="Prochnik S.E."/>
        </authorList>
    </citation>
    <scope>NUCLEOTIDE SEQUENCE [LARGE SCALE GENOMIC DNA]</scope>
    <source>
        <strain evidence="2">4086291</strain>
    </source>
</reference>
<feature type="compositionally biased region" description="Basic and acidic residues" evidence="1">
    <location>
        <begin position="251"/>
        <end position="263"/>
    </location>
</feature>
<accession>A0A1X6NWQ6</accession>